<keyword evidence="4" id="KW-0539">Nucleus</keyword>
<keyword evidence="8" id="KW-1185">Reference proteome</keyword>
<dbReference type="InterPro" id="IPR000232">
    <property type="entry name" value="HSF_DNA-bd"/>
</dbReference>
<dbReference type="PANTHER" id="PTHR10015:SF336">
    <property type="entry name" value="HEAT SHOCK TRANSCRIPTION FACTOR, Y-LINKED"/>
    <property type="match status" value="1"/>
</dbReference>
<gene>
    <name evidence="7" type="primary">Hsfy1_1</name>
    <name evidence="7" type="ORF">GTO96_0015529</name>
</gene>
<evidence type="ECO:0000256" key="4">
    <source>
        <dbReference type="ARBA" id="ARBA00023242"/>
    </source>
</evidence>
<feature type="domain" description="HSF-type DNA-binding" evidence="6">
    <location>
        <begin position="71"/>
        <end position="158"/>
    </location>
</feature>
<dbReference type="GO" id="GO:0003700">
    <property type="term" value="F:DNA-binding transcription factor activity"/>
    <property type="evidence" value="ECO:0007669"/>
    <property type="project" value="InterPro"/>
</dbReference>
<comment type="similarity">
    <text evidence="2">Belongs to the HSF family.</text>
</comment>
<evidence type="ECO:0000259" key="6">
    <source>
        <dbReference type="Pfam" id="PF00447"/>
    </source>
</evidence>
<feature type="region of interest" description="Disordered" evidence="5">
    <location>
        <begin position="1"/>
        <end position="20"/>
    </location>
</feature>
<evidence type="ECO:0000256" key="5">
    <source>
        <dbReference type="SAM" id="MobiDB-lite"/>
    </source>
</evidence>
<evidence type="ECO:0000256" key="3">
    <source>
        <dbReference type="ARBA" id="ARBA00023125"/>
    </source>
</evidence>
<keyword evidence="3" id="KW-0238">DNA-binding</keyword>
<dbReference type="GO" id="GO:0005634">
    <property type="term" value="C:nucleus"/>
    <property type="evidence" value="ECO:0007669"/>
    <property type="project" value="UniProtKB-SubCell"/>
</dbReference>
<dbReference type="EMBL" id="JAATIS010000485">
    <property type="protein sequence ID" value="KAG2468548.1"/>
    <property type="molecule type" value="Genomic_DNA"/>
</dbReference>
<evidence type="ECO:0000256" key="1">
    <source>
        <dbReference type="ARBA" id="ARBA00004123"/>
    </source>
</evidence>
<evidence type="ECO:0000313" key="7">
    <source>
        <dbReference type="EMBL" id="KAG2468548.1"/>
    </source>
</evidence>
<dbReference type="PANTHER" id="PTHR10015">
    <property type="entry name" value="HEAT SHOCK TRANSCRIPTION FACTOR"/>
    <property type="match status" value="1"/>
</dbReference>
<name>A0A8X7XHX6_POLSE</name>
<dbReference type="SUPFAM" id="SSF46785">
    <property type="entry name" value="Winged helix' DNA-binding domain"/>
    <property type="match status" value="2"/>
</dbReference>
<feature type="non-terminal residue" evidence="7">
    <location>
        <position position="400"/>
    </location>
</feature>
<dbReference type="InterPro" id="IPR036388">
    <property type="entry name" value="WH-like_DNA-bd_sf"/>
</dbReference>
<organism evidence="7 8">
    <name type="scientific">Polypterus senegalus</name>
    <name type="common">Senegal bichir</name>
    <dbReference type="NCBI Taxonomy" id="55291"/>
    <lineage>
        <taxon>Eukaryota</taxon>
        <taxon>Metazoa</taxon>
        <taxon>Chordata</taxon>
        <taxon>Craniata</taxon>
        <taxon>Vertebrata</taxon>
        <taxon>Euteleostomi</taxon>
        <taxon>Actinopterygii</taxon>
        <taxon>Polypteriformes</taxon>
        <taxon>Polypteridae</taxon>
        <taxon>Polypterus</taxon>
    </lineage>
</organism>
<comment type="caution">
    <text evidence="7">The sequence shown here is derived from an EMBL/GenBank/DDBJ whole genome shotgun (WGS) entry which is preliminary data.</text>
</comment>
<dbReference type="AlphaFoldDB" id="A0A8X7XHX6"/>
<accession>A0A8X7XHX6</accession>
<feature type="domain" description="HSF-type DNA-binding" evidence="6">
    <location>
        <begin position="213"/>
        <end position="284"/>
    </location>
</feature>
<comment type="subcellular location">
    <subcellularLocation>
        <location evidence="1">Nucleus</location>
    </subcellularLocation>
</comment>
<evidence type="ECO:0000256" key="2">
    <source>
        <dbReference type="ARBA" id="ARBA00006403"/>
    </source>
</evidence>
<feature type="non-terminal residue" evidence="7">
    <location>
        <position position="1"/>
    </location>
</feature>
<proteinExistence type="inferred from homology"/>
<evidence type="ECO:0000313" key="8">
    <source>
        <dbReference type="Proteomes" id="UP000886611"/>
    </source>
</evidence>
<dbReference type="Gene3D" id="1.10.10.10">
    <property type="entry name" value="Winged helix-like DNA-binding domain superfamily/Winged helix DNA-binding domain"/>
    <property type="match status" value="2"/>
</dbReference>
<dbReference type="Proteomes" id="UP000886611">
    <property type="component" value="Unassembled WGS sequence"/>
</dbReference>
<dbReference type="InterPro" id="IPR036390">
    <property type="entry name" value="WH_DNA-bd_sf"/>
</dbReference>
<reference evidence="7 8" key="1">
    <citation type="journal article" date="2021" name="Cell">
        <title>Tracing the genetic footprints of vertebrate landing in non-teleost ray-finned fishes.</title>
        <authorList>
            <person name="Bi X."/>
            <person name="Wang K."/>
            <person name="Yang L."/>
            <person name="Pan H."/>
            <person name="Jiang H."/>
            <person name="Wei Q."/>
            <person name="Fang M."/>
            <person name="Yu H."/>
            <person name="Zhu C."/>
            <person name="Cai Y."/>
            <person name="He Y."/>
            <person name="Gan X."/>
            <person name="Zeng H."/>
            <person name="Yu D."/>
            <person name="Zhu Y."/>
            <person name="Jiang H."/>
            <person name="Qiu Q."/>
            <person name="Yang H."/>
            <person name="Zhang Y.E."/>
            <person name="Wang W."/>
            <person name="Zhu M."/>
            <person name="He S."/>
            <person name="Zhang G."/>
        </authorList>
    </citation>
    <scope>NUCLEOTIDE SEQUENCE [LARGE SCALE GENOMIC DNA]</scope>
    <source>
        <strain evidence="7">Bchr_013</strain>
    </source>
</reference>
<dbReference type="GO" id="GO:0043565">
    <property type="term" value="F:sequence-specific DNA binding"/>
    <property type="evidence" value="ECO:0007669"/>
    <property type="project" value="InterPro"/>
</dbReference>
<sequence length="400" mass="46007">MNEPATVQHQSNRKRKSEDIGPYYFDDNNTELWANVEEEAYQALVEYWISKKAKARLYSSEAPSESSSLPFPQKLWKVLESGQFQSVKWDDTATCVLINKDLIKNEIAEKKGILKIFGWSCLKSFQRQLQLYGFKQTRLDVQSEAAPVGKIRSFRQETLEDPSVGYVKDQDAELLATIEEAAFQAVVDYWISKKARARLSSSEAPSDCSSLPFPQKLWKVLESGQFQSVRWDETATCVLINKDLIKNEIAEKKGILKLFGWSCLKSFQRQLQLYGFRQTRLDGQSEAAPVGKVRDSMVQFSEMVNNLLMESLFPSAPKDKLLHLLAPPNELLLLHAFSLCLPNPLKETTLRRQQYTVKDGKKKLKYQNYHFFIFPLQALTASTVDPWPRQEWSARRVFPT</sequence>
<protein>
    <submittedName>
        <fullName evidence="7">HSFY1 protein</fullName>
    </submittedName>
</protein>
<dbReference type="Pfam" id="PF00447">
    <property type="entry name" value="HSF_DNA-bind"/>
    <property type="match status" value="2"/>
</dbReference>
<feature type="compositionally biased region" description="Polar residues" evidence="5">
    <location>
        <begin position="1"/>
        <end position="10"/>
    </location>
</feature>